<keyword evidence="1" id="KW-0732">Signal</keyword>
<dbReference type="Proteomes" id="UP001597011">
    <property type="component" value="Unassembled WGS sequence"/>
</dbReference>
<comment type="caution">
    <text evidence="4">The sequence shown here is derived from an EMBL/GenBank/DDBJ whole genome shotgun (WGS) entry which is preliminary data.</text>
</comment>
<name>A0ABW3BWP8_9FLAO</name>
<evidence type="ECO:0000313" key="4">
    <source>
        <dbReference type="EMBL" id="MFD0837038.1"/>
    </source>
</evidence>
<dbReference type="Pfam" id="PF18294">
    <property type="entry name" value="Pept_S41_N"/>
    <property type="match status" value="1"/>
</dbReference>
<reference evidence="5" key="1">
    <citation type="journal article" date="2019" name="Int. J. Syst. Evol. Microbiol.">
        <title>The Global Catalogue of Microorganisms (GCM) 10K type strain sequencing project: providing services to taxonomists for standard genome sequencing and annotation.</title>
        <authorList>
            <consortium name="The Broad Institute Genomics Platform"/>
            <consortium name="The Broad Institute Genome Sequencing Center for Infectious Disease"/>
            <person name="Wu L."/>
            <person name="Ma J."/>
        </authorList>
    </citation>
    <scope>NUCLEOTIDE SEQUENCE [LARGE SCALE GENOMIC DNA]</scope>
    <source>
        <strain evidence="5">CCUG 60529</strain>
    </source>
</reference>
<keyword evidence="5" id="KW-1185">Reference proteome</keyword>
<dbReference type="SUPFAM" id="SSF50156">
    <property type="entry name" value="PDZ domain-like"/>
    <property type="match status" value="1"/>
</dbReference>
<proteinExistence type="predicted"/>
<gene>
    <name evidence="4" type="ORF">ACFQ0I_14755</name>
</gene>
<dbReference type="PROSITE" id="PS51257">
    <property type="entry name" value="PROKAR_LIPOPROTEIN"/>
    <property type="match status" value="1"/>
</dbReference>
<organism evidence="4 5">
    <name type="scientific">Mariniflexile aquimaris</name>
    <dbReference type="NCBI Taxonomy" id="881009"/>
    <lineage>
        <taxon>Bacteria</taxon>
        <taxon>Pseudomonadati</taxon>
        <taxon>Bacteroidota</taxon>
        <taxon>Flavobacteriia</taxon>
        <taxon>Flavobacteriales</taxon>
        <taxon>Flavobacteriaceae</taxon>
        <taxon>Mariniflexile</taxon>
    </lineage>
</organism>
<evidence type="ECO:0000256" key="1">
    <source>
        <dbReference type="SAM" id="SignalP"/>
    </source>
</evidence>
<dbReference type="RefSeq" id="WP_379943556.1">
    <property type="nucleotide sequence ID" value="NZ_JBHTIB010000015.1"/>
</dbReference>
<feature type="domain" description="PDZ" evidence="2">
    <location>
        <begin position="103"/>
        <end position="186"/>
    </location>
</feature>
<feature type="chain" id="PRO_5047186875" evidence="1">
    <location>
        <begin position="23"/>
        <end position="491"/>
    </location>
</feature>
<feature type="domain" description="Tail specific protease" evidence="3">
    <location>
        <begin position="191"/>
        <end position="422"/>
    </location>
</feature>
<sequence>MKTLKAIILLCAVALVSTSCFKDNDDSPITTIDINDFVWKGMNSWYFWQTEVSNLSDSKDDNFSEYQAFLNQYSNPEEFFNSLRFQYGTTDRFSWFIEDYIQQELEFQGVTKSHGMKYQPVQINNNGDIIIYVRYVADNSPASAASIKRGDIINAINGTVLNTSNFNTVINSLFEDTVTLSFVSENAGTLTATESKTITATILSENPIYLKKIFNNINNKKVGYLVYNAFRSSYNDELNEAFLSFKNENIDELILDLRLNGGGSVATSAYLASMIYADAGVDRFANLTFNNKHSAEDGFYNFENTLNVFNTNSEKIGEQTINRLTTLNRLYVLTSSSTASASEMVINGLKPYMTSIKLVGTTTYGKNVGSITLYDSPKSDYQNKASANPNHNYAMQPIVFQIFNKNGESDYTQGFSPDIEVKEYEYWNSILPFGDENEVVLKAALDNIKGLTGKATPSKKQPEFAKKLDFTIPNQKFETEMYIEKDYFEKE</sequence>
<dbReference type="EMBL" id="JBHTIB010000015">
    <property type="protein sequence ID" value="MFD0837038.1"/>
    <property type="molecule type" value="Genomic_DNA"/>
</dbReference>
<feature type="signal peptide" evidence="1">
    <location>
        <begin position="1"/>
        <end position="22"/>
    </location>
</feature>
<dbReference type="PANTHER" id="PTHR32060">
    <property type="entry name" value="TAIL-SPECIFIC PROTEASE"/>
    <property type="match status" value="1"/>
</dbReference>
<protein>
    <submittedName>
        <fullName evidence="4">S41 family peptidase</fullName>
    </submittedName>
</protein>
<dbReference type="CDD" id="cd07561">
    <property type="entry name" value="Peptidase_S41_CPP_like"/>
    <property type="match status" value="1"/>
</dbReference>
<dbReference type="Gene3D" id="3.90.226.10">
    <property type="entry name" value="2-enoyl-CoA Hydratase, Chain A, domain 1"/>
    <property type="match status" value="1"/>
</dbReference>
<dbReference type="InterPro" id="IPR041613">
    <property type="entry name" value="Pept_S41_N"/>
</dbReference>
<dbReference type="SMART" id="SM00245">
    <property type="entry name" value="TSPc"/>
    <property type="match status" value="1"/>
</dbReference>
<dbReference type="SUPFAM" id="SSF52096">
    <property type="entry name" value="ClpP/crotonase"/>
    <property type="match status" value="1"/>
</dbReference>
<evidence type="ECO:0000259" key="2">
    <source>
        <dbReference type="SMART" id="SM00228"/>
    </source>
</evidence>
<accession>A0ABW3BWP8</accession>
<dbReference type="Gene3D" id="3.30.750.170">
    <property type="match status" value="1"/>
</dbReference>
<dbReference type="Pfam" id="PF03572">
    <property type="entry name" value="Peptidase_S41"/>
    <property type="match status" value="1"/>
</dbReference>
<dbReference type="InterPro" id="IPR029045">
    <property type="entry name" value="ClpP/crotonase-like_dom_sf"/>
</dbReference>
<evidence type="ECO:0000259" key="3">
    <source>
        <dbReference type="SMART" id="SM00245"/>
    </source>
</evidence>
<dbReference type="PANTHER" id="PTHR32060:SF22">
    <property type="entry name" value="CARBOXYL-TERMINAL-PROCESSING PEPTIDASE 3, CHLOROPLASTIC"/>
    <property type="match status" value="1"/>
</dbReference>
<evidence type="ECO:0000313" key="5">
    <source>
        <dbReference type="Proteomes" id="UP001597011"/>
    </source>
</evidence>
<dbReference type="InterPro" id="IPR001478">
    <property type="entry name" value="PDZ"/>
</dbReference>
<dbReference type="InterPro" id="IPR036034">
    <property type="entry name" value="PDZ_sf"/>
</dbReference>
<dbReference type="Gene3D" id="2.30.42.10">
    <property type="match status" value="1"/>
</dbReference>
<dbReference type="SMART" id="SM00228">
    <property type="entry name" value="PDZ"/>
    <property type="match status" value="1"/>
</dbReference>
<dbReference type="InterPro" id="IPR005151">
    <property type="entry name" value="Tail-specific_protease"/>
</dbReference>